<accession>A0A1H4BVJ0</accession>
<dbReference type="GO" id="GO:0008233">
    <property type="term" value="F:peptidase activity"/>
    <property type="evidence" value="ECO:0007669"/>
    <property type="project" value="UniProtKB-KW"/>
</dbReference>
<dbReference type="EC" id="3.4.-.-" evidence="8"/>
<keyword evidence="2 8" id="KW-0645">Protease</keyword>
<evidence type="ECO:0000256" key="7">
    <source>
        <dbReference type="ARBA" id="ARBA00023239"/>
    </source>
</evidence>
<evidence type="ECO:0000256" key="8">
    <source>
        <dbReference type="RuleBase" id="RU364100"/>
    </source>
</evidence>
<evidence type="ECO:0000256" key="3">
    <source>
        <dbReference type="ARBA" id="ARBA00022763"/>
    </source>
</evidence>
<comment type="similarity">
    <text evidence="1 8">Belongs to the SOS response-associated peptidase family.</text>
</comment>
<proteinExistence type="inferred from homology"/>
<dbReference type="GO" id="GO:0016829">
    <property type="term" value="F:lyase activity"/>
    <property type="evidence" value="ECO:0007669"/>
    <property type="project" value="UniProtKB-KW"/>
</dbReference>
<evidence type="ECO:0000256" key="1">
    <source>
        <dbReference type="ARBA" id="ARBA00008136"/>
    </source>
</evidence>
<dbReference type="AlphaFoldDB" id="A0A1H4BVJ0"/>
<evidence type="ECO:0000256" key="4">
    <source>
        <dbReference type="ARBA" id="ARBA00022801"/>
    </source>
</evidence>
<evidence type="ECO:0000256" key="2">
    <source>
        <dbReference type="ARBA" id="ARBA00022670"/>
    </source>
</evidence>
<dbReference type="GO" id="GO:0003697">
    <property type="term" value="F:single-stranded DNA binding"/>
    <property type="evidence" value="ECO:0007669"/>
    <property type="project" value="InterPro"/>
</dbReference>
<evidence type="ECO:0000313" key="9">
    <source>
        <dbReference type="EMBL" id="SEA52120.1"/>
    </source>
</evidence>
<dbReference type="RefSeq" id="WP_092698722.1">
    <property type="nucleotide sequence ID" value="NZ_FNQJ01000016.1"/>
</dbReference>
<dbReference type="GeneID" id="34232141"/>
<keyword evidence="3" id="KW-0227">DNA damage</keyword>
<dbReference type="SUPFAM" id="SSF143081">
    <property type="entry name" value="BB1717-like"/>
    <property type="match status" value="1"/>
</dbReference>
<keyword evidence="4 8" id="KW-0378">Hydrolase</keyword>
<dbReference type="PANTHER" id="PTHR13604:SF0">
    <property type="entry name" value="ABASIC SITE PROCESSING PROTEIN HMCES"/>
    <property type="match status" value="1"/>
</dbReference>
<evidence type="ECO:0000256" key="6">
    <source>
        <dbReference type="ARBA" id="ARBA00023125"/>
    </source>
</evidence>
<protein>
    <recommendedName>
        <fullName evidence="8">Abasic site processing protein</fullName>
        <ecNumber evidence="8">3.4.-.-</ecNumber>
    </recommendedName>
</protein>
<dbReference type="InterPro" id="IPR003738">
    <property type="entry name" value="SRAP"/>
</dbReference>
<name>A0A1H4BVJ0_9BURK</name>
<dbReference type="InterPro" id="IPR036590">
    <property type="entry name" value="SRAP-like"/>
</dbReference>
<reference evidence="10" key="1">
    <citation type="submission" date="2016-10" db="EMBL/GenBank/DDBJ databases">
        <authorList>
            <person name="Varghese N."/>
            <person name="Submissions S."/>
        </authorList>
    </citation>
    <scope>NUCLEOTIDE SEQUENCE [LARGE SCALE GENOMIC DNA]</scope>
    <source>
        <strain evidence="10">DSM 25157</strain>
    </source>
</reference>
<dbReference type="Gene3D" id="3.90.1680.10">
    <property type="entry name" value="SOS response associated peptidase-like"/>
    <property type="match status" value="1"/>
</dbReference>
<sequence>MCAHYEGIKDPKTYAERYSAAPPQEAGKVDLWPGYLGSYIRRHPHADVGDEAVPEREAVIGSFGLIPHWATDAKLARNTYNARSETAASKPSFRDAWKKARHCIIPAQAIYEPDWRSGKAVSTRIERADGQPMGIAGLWDSWKQADGSWLHSYTMLTINADHHDLMKAFHKPTDEKRMVVILPEAAYGDWLAASAADSMDFMQPYPSDRMAAIAPAAQGLF</sequence>
<dbReference type="GO" id="GO:0006508">
    <property type="term" value="P:proteolysis"/>
    <property type="evidence" value="ECO:0007669"/>
    <property type="project" value="UniProtKB-KW"/>
</dbReference>
<dbReference type="STRING" id="592050.SAMN05421875_1167"/>
<gene>
    <name evidence="9" type="ORF">SAMN05421875_1167</name>
</gene>
<evidence type="ECO:0000313" key="10">
    <source>
        <dbReference type="Proteomes" id="UP000199002"/>
    </source>
</evidence>
<evidence type="ECO:0000256" key="5">
    <source>
        <dbReference type="ARBA" id="ARBA00023124"/>
    </source>
</evidence>
<dbReference type="GO" id="GO:0106300">
    <property type="term" value="P:protein-DNA covalent cross-linking repair"/>
    <property type="evidence" value="ECO:0007669"/>
    <property type="project" value="InterPro"/>
</dbReference>
<dbReference type="Proteomes" id="UP000199002">
    <property type="component" value="Unassembled WGS sequence"/>
</dbReference>
<keyword evidence="7" id="KW-0456">Lyase</keyword>
<keyword evidence="5" id="KW-0190">Covalent protein-DNA linkage</keyword>
<dbReference type="PANTHER" id="PTHR13604">
    <property type="entry name" value="DC12-RELATED"/>
    <property type="match status" value="1"/>
</dbReference>
<keyword evidence="10" id="KW-1185">Reference proteome</keyword>
<organism evidence="9 10">
    <name type="scientific">Acidovorax soli</name>
    <dbReference type="NCBI Taxonomy" id="592050"/>
    <lineage>
        <taxon>Bacteria</taxon>
        <taxon>Pseudomonadati</taxon>
        <taxon>Pseudomonadota</taxon>
        <taxon>Betaproteobacteria</taxon>
        <taxon>Burkholderiales</taxon>
        <taxon>Comamonadaceae</taxon>
        <taxon>Acidovorax</taxon>
    </lineage>
</organism>
<keyword evidence="6" id="KW-0238">DNA-binding</keyword>
<dbReference type="Pfam" id="PF02586">
    <property type="entry name" value="SRAP"/>
    <property type="match status" value="1"/>
</dbReference>
<dbReference type="EMBL" id="FNQJ01000016">
    <property type="protein sequence ID" value="SEA52120.1"/>
    <property type="molecule type" value="Genomic_DNA"/>
</dbReference>